<dbReference type="EMBL" id="JAGIOC010000001">
    <property type="protein sequence ID" value="MBP2409561.1"/>
    <property type="molecule type" value="Genomic_DNA"/>
</dbReference>
<gene>
    <name evidence="1" type="ORF">JOF44_002464</name>
</gene>
<keyword evidence="2" id="KW-1185">Reference proteome</keyword>
<name>A0ABS4YL80_9MICO</name>
<proteinExistence type="predicted"/>
<accession>A0ABS4YL80</accession>
<dbReference type="RefSeq" id="WP_209891733.1">
    <property type="nucleotide sequence ID" value="NZ_JAGIOC010000001.1"/>
</dbReference>
<evidence type="ECO:0008006" key="3">
    <source>
        <dbReference type="Google" id="ProtNLM"/>
    </source>
</evidence>
<reference evidence="1 2" key="1">
    <citation type="submission" date="2021-03" db="EMBL/GenBank/DDBJ databases">
        <title>Sequencing the genomes of 1000 actinobacteria strains.</title>
        <authorList>
            <person name="Klenk H.-P."/>
        </authorList>
    </citation>
    <scope>NUCLEOTIDE SEQUENCE [LARGE SCALE GENOMIC DNA]</scope>
    <source>
        <strain evidence="1 2">DSM 14564</strain>
    </source>
</reference>
<evidence type="ECO:0000313" key="2">
    <source>
        <dbReference type="Proteomes" id="UP000698222"/>
    </source>
</evidence>
<organism evidence="1 2">
    <name type="scientific">Brachybacterium fresconis</name>
    <dbReference type="NCBI Taxonomy" id="173363"/>
    <lineage>
        <taxon>Bacteria</taxon>
        <taxon>Bacillati</taxon>
        <taxon>Actinomycetota</taxon>
        <taxon>Actinomycetes</taxon>
        <taxon>Micrococcales</taxon>
        <taxon>Dermabacteraceae</taxon>
        <taxon>Brachybacterium</taxon>
    </lineage>
</organism>
<dbReference type="Proteomes" id="UP000698222">
    <property type="component" value="Unassembled WGS sequence"/>
</dbReference>
<protein>
    <recommendedName>
        <fullName evidence="3">MarR family transcriptional regulator</fullName>
    </recommendedName>
</protein>
<evidence type="ECO:0000313" key="1">
    <source>
        <dbReference type="EMBL" id="MBP2409561.1"/>
    </source>
</evidence>
<sequence>MSVDVANLLHELDVLVTEGSSRSSWLLRTPDRTSFEVTPSVPTESLNARQIRIDASPQTSADRRVLHVGRSATPGVVERAEAGEFDILTAEPTRLIHAGRTYEAASAPSLRRRPREQTGRPAWVRWALQRYLLLTPSPNRQPVIAEALGTTQQSVSRAAQALQGLVTDEGKGLLAPDRARLLEHWRSEYPGPGGQEFGWYGLDPVTEQVDQVVNIAALLEVPALVSGDVGADRLAPWKLPMRGRVYVAGPIDLSDDGFVPAPLGEATLITCVPRDPTLWRLAPHVEEAEGSDGFPIADAAIVHWDLLMSGDQDSGEAAQQVSRLLTGDG</sequence>
<comment type="caution">
    <text evidence="1">The sequence shown here is derived from an EMBL/GenBank/DDBJ whole genome shotgun (WGS) entry which is preliminary data.</text>
</comment>